<feature type="compositionally biased region" description="Basic and acidic residues" evidence="1">
    <location>
        <begin position="42"/>
        <end position="54"/>
    </location>
</feature>
<gene>
    <name evidence="2" type="ORF">BSAL_63760</name>
</gene>
<dbReference type="EMBL" id="CYKH01000361">
    <property type="protein sequence ID" value="CUF58338.1"/>
    <property type="molecule type" value="Genomic_DNA"/>
</dbReference>
<feature type="compositionally biased region" description="Basic residues" evidence="1">
    <location>
        <begin position="32"/>
        <end position="41"/>
    </location>
</feature>
<accession>A0A0S4IS73</accession>
<reference evidence="3" key="1">
    <citation type="submission" date="2015-09" db="EMBL/GenBank/DDBJ databases">
        <authorList>
            <consortium name="Pathogen Informatics"/>
        </authorList>
    </citation>
    <scope>NUCLEOTIDE SEQUENCE [LARGE SCALE GENOMIC DNA]</scope>
    <source>
        <strain evidence="3">Lake Konstanz</strain>
    </source>
</reference>
<evidence type="ECO:0000313" key="2">
    <source>
        <dbReference type="EMBL" id="CUF58338.1"/>
    </source>
</evidence>
<keyword evidence="3" id="KW-1185">Reference proteome</keyword>
<proteinExistence type="predicted"/>
<name>A0A0S4IS73_BODSA</name>
<sequence>MRGNRYSRGGDPMKSKAILRKEKRAKLEQTGRVKRLRTRLRGIRDRSDKKEGNHHTTALMESFVTRRKEERAAEKKKKAQEEAAAQQKELQASGVAVESTVGGNKRKRDDVVPHKGQQQQQQRGNVSASKDRRPSSAPNQHSKSKMPISHRAPVSRGLY</sequence>
<dbReference type="OrthoDB" id="268051at2759"/>
<organism evidence="2 3">
    <name type="scientific">Bodo saltans</name>
    <name type="common">Flagellated protozoan</name>
    <dbReference type="NCBI Taxonomy" id="75058"/>
    <lineage>
        <taxon>Eukaryota</taxon>
        <taxon>Discoba</taxon>
        <taxon>Euglenozoa</taxon>
        <taxon>Kinetoplastea</taxon>
        <taxon>Metakinetoplastina</taxon>
        <taxon>Eubodonida</taxon>
        <taxon>Bodonidae</taxon>
        <taxon>Bodo</taxon>
    </lineage>
</organism>
<dbReference type="AlphaFoldDB" id="A0A0S4IS73"/>
<evidence type="ECO:0000256" key="1">
    <source>
        <dbReference type="SAM" id="MobiDB-lite"/>
    </source>
</evidence>
<dbReference type="VEuPathDB" id="TriTrypDB:BSAL_63760"/>
<dbReference type="Proteomes" id="UP000051952">
    <property type="component" value="Unassembled WGS sequence"/>
</dbReference>
<protein>
    <submittedName>
        <fullName evidence="2">Uncharacterized protein</fullName>
    </submittedName>
</protein>
<feature type="compositionally biased region" description="Basic and acidic residues" evidence="1">
    <location>
        <begin position="64"/>
        <end position="73"/>
    </location>
</feature>
<evidence type="ECO:0000313" key="3">
    <source>
        <dbReference type="Proteomes" id="UP000051952"/>
    </source>
</evidence>
<feature type="region of interest" description="Disordered" evidence="1">
    <location>
        <begin position="1"/>
        <end position="159"/>
    </location>
</feature>